<feature type="region of interest" description="Disordered" evidence="1">
    <location>
        <begin position="63"/>
        <end position="95"/>
    </location>
</feature>
<evidence type="ECO:0000313" key="2">
    <source>
        <dbReference type="EMBL" id="GAH44087.1"/>
    </source>
</evidence>
<evidence type="ECO:0000256" key="1">
    <source>
        <dbReference type="SAM" id="MobiDB-lite"/>
    </source>
</evidence>
<protein>
    <submittedName>
        <fullName evidence="2">Uncharacterized protein</fullName>
    </submittedName>
</protein>
<proteinExistence type="predicted"/>
<feature type="non-terminal residue" evidence="2">
    <location>
        <position position="1"/>
    </location>
</feature>
<dbReference type="InterPro" id="IPR007499">
    <property type="entry name" value="ERF_bacteria_virus"/>
</dbReference>
<sequence length="180" mass="19931">KGGVLIYRILTIKYTFFAEDGSFIETIVIGEAMDSGDKAGNKAMSAAHKYALLQILLIPTDDPKDSEVDSPEINGEPQKIKSGDITDPSRDPFDDAAYEGEKDDRQKAEFKTITITHFDGKKYNVSKFEALDLFSKMKDQIGKEAYYEILGGAGYEKSNLIPPKKIPAIYALMVDAYKGT</sequence>
<organism evidence="2">
    <name type="scientific">marine sediment metagenome</name>
    <dbReference type="NCBI Taxonomy" id="412755"/>
    <lineage>
        <taxon>unclassified sequences</taxon>
        <taxon>metagenomes</taxon>
        <taxon>ecological metagenomes</taxon>
    </lineage>
</organism>
<dbReference type="EMBL" id="BARU01007330">
    <property type="protein sequence ID" value="GAH44087.1"/>
    <property type="molecule type" value="Genomic_DNA"/>
</dbReference>
<name>X1FGK9_9ZZZZ</name>
<gene>
    <name evidence="2" type="ORF">S03H2_14445</name>
</gene>
<accession>X1FGK9</accession>
<feature type="compositionally biased region" description="Basic and acidic residues" evidence="1">
    <location>
        <begin position="78"/>
        <end position="95"/>
    </location>
</feature>
<dbReference type="Pfam" id="PF04404">
    <property type="entry name" value="ERF"/>
    <property type="match status" value="1"/>
</dbReference>
<comment type="caution">
    <text evidence="2">The sequence shown here is derived from an EMBL/GenBank/DDBJ whole genome shotgun (WGS) entry which is preliminary data.</text>
</comment>
<reference evidence="2" key="1">
    <citation type="journal article" date="2014" name="Front. Microbiol.">
        <title>High frequency of phylogenetically diverse reductive dehalogenase-homologous genes in deep subseafloor sedimentary metagenomes.</title>
        <authorList>
            <person name="Kawai M."/>
            <person name="Futagami T."/>
            <person name="Toyoda A."/>
            <person name="Takaki Y."/>
            <person name="Nishi S."/>
            <person name="Hori S."/>
            <person name="Arai W."/>
            <person name="Tsubouchi T."/>
            <person name="Morono Y."/>
            <person name="Uchiyama I."/>
            <person name="Ito T."/>
            <person name="Fujiyama A."/>
            <person name="Inagaki F."/>
            <person name="Takami H."/>
        </authorList>
    </citation>
    <scope>NUCLEOTIDE SEQUENCE</scope>
    <source>
        <strain evidence="2">Expedition CK06-06</strain>
    </source>
</reference>
<dbReference type="AlphaFoldDB" id="X1FGK9"/>